<dbReference type="Pfam" id="PF00067">
    <property type="entry name" value="p450"/>
    <property type="match status" value="1"/>
</dbReference>
<evidence type="ECO:0000256" key="4">
    <source>
        <dbReference type="ARBA" id="ARBA00022692"/>
    </source>
</evidence>
<keyword evidence="10" id="KW-0472">Membrane</keyword>
<sequence length="323" mass="35955">MELQILIFLIFILPLLNLINRFHISRSSRPKLPPGPWKLPLIGSLHHLSGGSLPHYTLRNLARKYGPILHLQLGEISAVVILAPRVAKELLTAHDLAFSSRPRLPSLGTITYNYQNIALAPYGDYWKQMRKICFSQLLSSKNERSFSTLRDEVAVNLVKSICLHPSSIPIDLTQVVFSYANDVVCRAAFGMSSVGKDEVLPLIIELGASAGGFDVADLLPSLKFLEDVTGLKTKYLTLHHKMDQVLNVIIDQHMEKLRFGQPGEEDPVDVLYLQEKFQAKVASRALETPSYRKSASPVGQLTPTLCPPKPGPEIWAYDALTAR</sequence>
<dbReference type="InterPro" id="IPR001128">
    <property type="entry name" value="Cyt_P450"/>
</dbReference>
<dbReference type="GO" id="GO:0004497">
    <property type="term" value="F:monooxygenase activity"/>
    <property type="evidence" value="ECO:0007669"/>
    <property type="project" value="UniProtKB-KW"/>
</dbReference>
<dbReference type="GO" id="GO:0016020">
    <property type="term" value="C:membrane"/>
    <property type="evidence" value="ECO:0007669"/>
    <property type="project" value="UniProtKB-SubCell"/>
</dbReference>
<keyword evidence="7" id="KW-0560">Oxidoreductase</keyword>
<evidence type="ECO:0000256" key="5">
    <source>
        <dbReference type="ARBA" id="ARBA00022723"/>
    </source>
</evidence>
<keyword evidence="3" id="KW-0349">Heme</keyword>
<dbReference type="GO" id="GO:0005506">
    <property type="term" value="F:iron ion binding"/>
    <property type="evidence" value="ECO:0007669"/>
    <property type="project" value="InterPro"/>
</dbReference>
<evidence type="ECO:0000256" key="2">
    <source>
        <dbReference type="ARBA" id="ARBA00010617"/>
    </source>
</evidence>
<gene>
    <name evidence="11" type="ORF">Scaly_2304600</name>
</gene>
<evidence type="ECO:0000256" key="8">
    <source>
        <dbReference type="ARBA" id="ARBA00023004"/>
    </source>
</evidence>
<comment type="caution">
    <text evidence="11">The sequence shown here is derived from an EMBL/GenBank/DDBJ whole genome shotgun (WGS) entry which is preliminary data.</text>
</comment>
<keyword evidence="9" id="KW-0503">Monooxygenase</keyword>
<keyword evidence="4" id="KW-0812">Transmembrane</keyword>
<dbReference type="AlphaFoldDB" id="A0AAW2MDU5"/>
<evidence type="ECO:0000256" key="6">
    <source>
        <dbReference type="ARBA" id="ARBA00022989"/>
    </source>
</evidence>
<evidence type="ECO:0000256" key="7">
    <source>
        <dbReference type="ARBA" id="ARBA00023002"/>
    </source>
</evidence>
<keyword evidence="6" id="KW-1133">Transmembrane helix</keyword>
<dbReference type="PANTHER" id="PTHR47955:SF9">
    <property type="entry name" value="PREMNASPIRODIENE OXYGENASE-LIKE"/>
    <property type="match status" value="1"/>
</dbReference>
<reference evidence="11" key="1">
    <citation type="submission" date="2020-06" db="EMBL/GenBank/DDBJ databases">
        <authorList>
            <person name="Li T."/>
            <person name="Hu X."/>
            <person name="Zhang T."/>
            <person name="Song X."/>
            <person name="Zhang H."/>
            <person name="Dai N."/>
            <person name="Sheng W."/>
            <person name="Hou X."/>
            <person name="Wei L."/>
        </authorList>
    </citation>
    <scope>NUCLEOTIDE SEQUENCE</scope>
    <source>
        <strain evidence="11">KEN8</strain>
        <tissue evidence="11">Leaf</tissue>
    </source>
</reference>
<dbReference type="PANTHER" id="PTHR47955">
    <property type="entry name" value="CYTOCHROME P450 FAMILY 71 PROTEIN"/>
    <property type="match status" value="1"/>
</dbReference>
<evidence type="ECO:0000313" key="11">
    <source>
        <dbReference type="EMBL" id="KAL0328720.1"/>
    </source>
</evidence>
<reference evidence="11" key="2">
    <citation type="journal article" date="2024" name="Plant">
        <title>Genomic evolution and insights into agronomic trait innovations of Sesamum species.</title>
        <authorList>
            <person name="Miao H."/>
            <person name="Wang L."/>
            <person name="Qu L."/>
            <person name="Liu H."/>
            <person name="Sun Y."/>
            <person name="Le M."/>
            <person name="Wang Q."/>
            <person name="Wei S."/>
            <person name="Zheng Y."/>
            <person name="Lin W."/>
            <person name="Duan Y."/>
            <person name="Cao H."/>
            <person name="Xiong S."/>
            <person name="Wang X."/>
            <person name="Wei L."/>
            <person name="Li C."/>
            <person name="Ma Q."/>
            <person name="Ju M."/>
            <person name="Zhao R."/>
            <person name="Li G."/>
            <person name="Mu C."/>
            <person name="Tian Q."/>
            <person name="Mei H."/>
            <person name="Zhang T."/>
            <person name="Gao T."/>
            <person name="Zhang H."/>
        </authorList>
    </citation>
    <scope>NUCLEOTIDE SEQUENCE</scope>
    <source>
        <strain evidence="11">KEN8</strain>
    </source>
</reference>
<proteinExistence type="inferred from homology"/>
<dbReference type="EMBL" id="JACGWM010000014">
    <property type="protein sequence ID" value="KAL0328720.1"/>
    <property type="molecule type" value="Genomic_DNA"/>
</dbReference>
<protein>
    <submittedName>
        <fullName evidence="11">Premnaspirodiene oxygenase</fullName>
    </submittedName>
</protein>
<evidence type="ECO:0000256" key="10">
    <source>
        <dbReference type="ARBA" id="ARBA00023136"/>
    </source>
</evidence>
<dbReference type="SUPFAM" id="SSF48264">
    <property type="entry name" value="Cytochrome P450"/>
    <property type="match status" value="1"/>
</dbReference>
<keyword evidence="8" id="KW-0408">Iron</keyword>
<evidence type="ECO:0000256" key="1">
    <source>
        <dbReference type="ARBA" id="ARBA00004167"/>
    </source>
</evidence>
<comment type="similarity">
    <text evidence="2">Belongs to the cytochrome P450 family.</text>
</comment>
<accession>A0AAW2MDU5</accession>
<name>A0AAW2MDU5_9LAMI</name>
<keyword evidence="5" id="KW-0479">Metal-binding</keyword>
<dbReference type="InterPro" id="IPR036396">
    <property type="entry name" value="Cyt_P450_sf"/>
</dbReference>
<dbReference type="Gene3D" id="1.10.630.10">
    <property type="entry name" value="Cytochrome P450"/>
    <property type="match status" value="1"/>
</dbReference>
<evidence type="ECO:0000256" key="3">
    <source>
        <dbReference type="ARBA" id="ARBA00022617"/>
    </source>
</evidence>
<dbReference type="PRINTS" id="PR00463">
    <property type="entry name" value="EP450I"/>
</dbReference>
<comment type="subcellular location">
    <subcellularLocation>
        <location evidence="1">Membrane</location>
        <topology evidence="1">Single-pass membrane protein</topology>
    </subcellularLocation>
</comment>
<dbReference type="GO" id="GO:0020037">
    <property type="term" value="F:heme binding"/>
    <property type="evidence" value="ECO:0007669"/>
    <property type="project" value="InterPro"/>
</dbReference>
<dbReference type="InterPro" id="IPR002401">
    <property type="entry name" value="Cyt_P450_E_grp-I"/>
</dbReference>
<dbReference type="GO" id="GO:0016705">
    <property type="term" value="F:oxidoreductase activity, acting on paired donors, with incorporation or reduction of molecular oxygen"/>
    <property type="evidence" value="ECO:0007669"/>
    <property type="project" value="InterPro"/>
</dbReference>
<evidence type="ECO:0000256" key="9">
    <source>
        <dbReference type="ARBA" id="ARBA00023033"/>
    </source>
</evidence>
<organism evidence="11">
    <name type="scientific">Sesamum calycinum</name>
    <dbReference type="NCBI Taxonomy" id="2727403"/>
    <lineage>
        <taxon>Eukaryota</taxon>
        <taxon>Viridiplantae</taxon>
        <taxon>Streptophyta</taxon>
        <taxon>Embryophyta</taxon>
        <taxon>Tracheophyta</taxon>
        <taxon>Spermatophyta</taxon>
        <taxon>Magnoliopsida</taxon>
        <taxon>eudicotyledons</taxon>
        <taxon>Gunneridae</taxon>
        <taxon>Pentapetalae</taxon>
        <taxon>asterids</taxon>
        <taxon>lamiids</taxon>
        <taxon>Lamiales</taxon>
        <taxon>Pedaliaceae</taxon>
        <taxon>Sesamum</taxon>
    </lineage>
</organism>